<name>X1B0S9_9ZZZZ</name>
<dbReference type="EMBL" id="BART01013217">
    <property type="protein sequence ID" value="GAG89344.1"/>
    <property type="molecule type" value="Genomic_DNA"/>
</dbReference>
<organism evidence="1">
    <name type="scientific">marine sediment metagenome</name>
    <dbReference type="NCBI Taxonomy" id="412755"/>
    <lineage>
        <taxon>unclassified sequences</taxon>
        <taxon>metagenomes</taxon>
        <taxon>ecological metagenomes</taxon>
    </lineage>
</organism>
<dbReference type="AlphaFoldDB" id="X1B0S9"/>
<gene>
    <name evidence="1" type="ORF">S01H4_27159</name>
</gene>
<evidence type="ECO:0000313" key="1">
    <source>
        <dbReference type="EMBL" id="GAG89344.1"/>
    </source>
</evidence>
<protein>
    <submittedName>
        <fullName evidence="1">Uncharacterized protein</fullName>
    </submittedName>
</protein>
<proteinExistence type="predicted"/>
<accession>X1B0S9</accession>
<reference evidence="1" key="1">
    <citation type="journal article" date="2014" name="Front. Microbiol.">
        <title>High frequency of phylogenetically diverse reductive dehalogenase-homologous genes in deep subseafloor sedimentary metagenomes.</title>
        <authorList>
            <person name="Kawai M."/>
            <person name="Futagami T."/>
            <person name="Toyoda A."/>
            <person name="Takaki Y."/>
            <person name="Nishi S."/>
            <person name="Hori S."/>
            <person name="Arai W."/>
            <person name="Tsubouchi T."/>
            <person name="Morono Y."/>
            <person name="Uchiyama I."/>
            <person name="Ito T."/>
            <person name="Fujiyama A."/>
            <person name="Inagaki F."/>
            <person name="Takami H."/>
        </authorList>
    </citation>
    <scope>NUCLEOTIDE SEQUENCE</scope>
    <source>
        <strain evidence="1">Expedition CK06-06</strain>
    </source>
</reference>
<sequence>MDIRKISVGPDYMSGAMHYLVGQDVLGGKYTIHLIRYHEETESFRIWIEKSNEVVLWKEFNRVMPVSIEYNINF</sequence>
<comment type="caution">
    <text evidence="1">The sequence shown here is derived from an EMBL/GenBank/DDBJ whole genome shotgun (WGS) entry which is preliminary data.</text>
</comment>